<feature type="transmembrane region" description="Helical" evidence="1">
    <location>
        <begin position="62"/>
        <end position="79"/>
    </location>
</feature>
<dbReference type="Proteomes" id="UP000177050">
    <property type="component" value="Unassembled WGS sequence"/>
</dbReference>
<evidence type="ECO:0000256" key="1">
    <source>
        <dbReference type="SAM" id="Phobius"/>
    </source>
</evidence>
<feature type="transmembrane region" description="Helical" evidence="1">
    <location>
        <begin position="109"/>
        <end position="130"/>
    </location>
</feature>
<proteinExistence type="predicted"/>
<dbReference type="EMBL" id="MGBR01000001">
    <property type="protein sequence ID" value="OGK74158.1"/>
    <property type="molecule type" value="Genomic_DNA"/>
</dbReference>
<keyword evidence="1" id="KW-0472">Membrane</keyword>
<protein>
    <submittedName>
        <fullName evidence="2">Uncharacterized protein</fullName>
    </submittedName>
</protein>
<evidence type="ECO:0000313" key="2">
    <source>
        <dbReference type="EMBL" id="OGK74158.1"/>
    </source>
</evidence>
<keyword evidence="1" id="KW-1133">Transmembrane helix</keyword>
<gene>
    <name evidence="2" type="ORF">A3K52_05315</name>
</gene>
<accession>A0A1F7L211</accession>
<evidence type="ECO:0000313" key="3">
    <source>
        <dbReference type="Proteomes" id="UP000177050"/>
    </source>
</evidence>
<sequence>MKNTILIFILSFAYIACRIGINYQTHGYIQNIGDIFILPAFMSPALLVFFSHRSKIKSITTAGLFVILLTVSVGLYWNYMDKPWFSPPETNTCDGPCYHWFSFENDPPLFQVLFGGSLSLIGASLIIIVITGLSKIQHHKRVLYLLLFFSIIAVSLVAYKYRYLNNYSLRRQTPNQTKQNSITESPKNYINELSHYTLTLSSSWRVYDASVDDVKPIFKSSSTAVQVQGFQDHEVRIDQEPMGKNDDLEAYIKSKYNIVGNRIEPIYDPYGYGGDIRYDIILYKKIEVSGKPGIRFVAHVSKDQLPGIQVGESSNIDEVFVQIDDKYILYIFGNPGFYSDKKGSVDEVISHLIFNNK</sequence>
<dbReference type="AlphaFoldDB" id="A0A1F7L211"/>
<feature type="transmembrane region" description="Helical" evidence="1">
    <location>
        <begin position="142"/>
        <end position="161"/>
    </location>
</feature>
<comment type="caution">
    <text evidence="2">The sequence shown here is derived from an EMBL/GenBank/DDBJ whole genome shotgun (WGS) entry which is preliminary data.</text>
</comment>
<name>A0A1F7L211_9BACT</name>
<feature type="transmembrane region" description="Helical" evidence="1">
    <location>
        <begin position="28"/>
        <end position="50"/>
    </location>
</feature>
<keyword evidence="1" id="KW-0812">Transmembrane</keyword>
<reference evidence="2 3" key="1">
    <citation type="journal article" date="2016" name="Nat. Commun.">
        <title>Thousands of microbial genomes shed light on interconnected biogeochemical processes in an aquifer system.</title>
        <authorList>
            <person name="Anantharaman K."/>
            <person name="Brown C.T."/>
            <person name="Hug L.A."/>
            <person name="Sharon I."/>
            <person name="Castelle C.J."/>
            <person name="Probst A.J."/>
            <person name="Thomas B.C."/>
            <person name="Singh A."/>
            <person name="Wilkins M.J."/>
            <person name="Karaoz U."/>
            <person name="Brodie E.L."/>
            <person name="Williams K.H."/>
            <person name="Hubbard S.S."/>
            <person name="Banfield J.F."/>
        </authorList>
    </citation>
    <scope>NUCLEOTIDE SEQUENCE [LARGE SCALE GENOMIC DNA]</scope>
</reference>
<organism evidence="2 3">
    <name type="scientific">Candidatus Roizmanbacteria bacterium RIFOXYD1_FULL_38_12</name>
    <dbReference type="NCBI Taxonomy" id="1802093"/>
    <lineage>
        <taxon>Bacteria</taxon>
        <taxon>Candidatus Roizmaniibacteriota</taxon>
    </lineage>
</organism>